<feature type="domain" description="DAGKc" evidence="2">
    <location>
        <begin position="159"/>
        <end position="371"/>
    </location>
</feature>
<feature type="region of interest" description="Disordered" evidence="1">
    <location>
        <begin position="278"/>
        <end position="297"/>
    </location>
</feature>
<keyword evidence="4" id="KW-1185">Reference proteome</keyword>
<dbReference type="InterPro" id="IPR050187">
    <property type="entry name" value="Lipid_Phosphate_FormReg"/>
</dbReference>
<dbReference type="SUPFAM" id="SSF111331">
    <property type="entry name" value="NAD kinase/diacylglycerol kinase-like"/>
    <property type="match status" value="1"/>
</dbReference>
<dbReference type="PROSITE" id="PS50146">
    <property type="entry name" value="DAGK"/>
    <property type="match status" value="1"/>
</dbReference>
<proteinExistence type="predicted"/>
<dbReference type="InterPro" id="IPR017438">
    <property type="entry name" value="ATP-NAD_kinase_N"/>
</dbReference>
<dbReference type="Pfam" id="PF19280">
    <property type="entry name" value="CERK_C"/>
    <property type="match status" value="1"/>
</dbReference>
<dbReference type="PANTHER" id="PTHR12358:SF6">
    <property type="entry name" value="CERAMIDE KINASE"/>
    <property type="match status" value="1"/>
</dbReference>
<evidence type="ECO:0000256" key="1">
    <source>
        <dbReference type="SAM" id="MobiDB-lite"/>
    </source>
</evidence>
<dbReference type="GO" id="GO:0006665">
    <property type="term" value="P:sphingolipid metabolic process"/>
    <property type="evidence" value="ECO:0007669"/>
    <property type="project" value="UniProtKB-ARBA"/>
</dbReference>
<gene>
    <name evidence="3" type="ORF">ILEXP_LOCUS2060</name>
</gene>
<dbReference type="InterPro" id="IPR045363">
    <property type="entry name" value="CERK_C"/>
</dbReference>
<dbReference type="AlphaFoldDB" id="A0ABC8QRV7"/>
<dbReference type="InterPro" id="IPR001206">
    <property type="entry name" value="Diacylglycerol_kinase_cat_dom"/>
</dbReference>
<dbReference type="InterPro" id="IPR016064">
    <property type="entry name" value="NAD/diacylglycerol_kinase_sf"/>
</dbReference>
<evidence type="ECO:0000259" key="2">
    <source>
        <dbReference type="PROSITE" id="PS50146"/>
    </source>
</evidence>
<dbReference type="Proteomes" id="UP001642360">
    <property type="component" value="Unassembled WGS sequence"/>
</dbReference>
<comment type="caution">
    <text evidence="3">The sequence shown here is derived from an EMBL/GenBank/DDBJ whole genome shotgun (WGS) entry which is preliminary data.</text>
</comment>
<name>A0ABC8QRV7_9AQUA</name>
<protein>
    <recommendedName>
        <fullName evidence="2">DAGKc domain-containing protein</fullName>
    </recommendedName>
</protein>
<dbReference type="Pfam" id="PF00781">
    <property type="entry name" value="DAGK_cat"/>
    <property type="match status" value="1"/>
</dbReference>
<evidence type="ECO:0000313" key="3">
    <source>
        <dbReference type="EMBL" id="CAK9135127.1"/>
    </source>
</evidence>
<dbReference type="EMBL" id="CAUOFW020000692">
    <property type="protein sequence ID" value="CAK9135127.1"/>
    <property type="molecule type" value="Genomic_DNA"/>
</dbReference>
<dbReference type="PANTHER" id="PTHR12358">
    <property type="entry name" value="SPHINGOSINE KINASE"/>
    <property type="match status" value="1"/>
</dbReference>
<organism evidence="3 4">
    <name type="scientific">Ilex paraguariensis</name>
    <name type="common">yerba mate</name>
    <dbReference type="NCBI Taxonomy" id="185542"/>
    <lineage>
        <taxon>Eukaryota</taxon>
        <taxon>Viridiplantae</taxon>
        <taxon>Streptophyta</taxon>
        <taxon>Embryophyta</taxon>
        <taxon>Tracheophyta</taxon>
        <taxon>Spermatophyta</taxon>
        <taxon>Magnoliopsida</taxon>
        <taxon>eudicotyledons</taxon>
        <taxon>Gunneridae</taxon>
        <taxon>Pentapetalae</taxon>
        <taxon>asterids</taxon>
        <taxon>campanulids</taxon>
        <taxon>Aquifoliales</taxon>
        <taxon>Aquifoliaceae</taxon>
        <taxon>Ilex</taxon>
    </lineage>
</organism>
<accession>A0ABC8QRV7</accession>
<dbReference type="GO" id="GO:0016020">
    <property type="term" value="C:membrane"/>
    <property type="evidence" value="ECO:0007669"/>
    <property type="project" value="GOC"/>
</dbReference>
<dbReference type="Gene3D" id="3.40.50.10330">
    <property type="entry name" value="Probable inorganic polyphosphate/atp-NAD kinase, domain 1"/>
    <property type="match status" value="1"/>
</dbReference>
<sequence>MERDGNVVVGDNSSQNVPFNQEDSILSSNFFLDHVGEVVLAFNSDGLSWKLVESLNNDGSSCLGIKLVPKSETAIKFSGVYAVEFIGWGLVHESVLANAGGRLLGRSSEMYRFTVHGVQRSKTHQSLLAPSVYTFGHKDMQTCQMWVNRVNASLSMEADRPKSLLVFVHPRSGKGNGCITWEAVAPIFSHAKVKTKVIVTKRAGHAFDTMASITNRELNSYDGVVAVGGDGFFNEILNGILLSRHKAPYPPSPRDSNHSVESDSKVLVHDANGAVVETSDHNEDQSPLLLSSGPDGTQVTNFRTEDNSFHTDRDPEFSVPNAWFRFGIIPAGSTDAIVICTTGTRDPITSALYIVLGKRMCLDLAQVVRWKTTSTSKDELEPCVRYAASFAGYGFYGDVITESEKYRWMGPKRYDYAGTKVFLRHRAYEAEVAYLEVTSEKTNLTPEIGPRASRTKAMWGLPKKSERVACRAKCNVCNTKPIHMSARLPTALADSQETQWLRSKGRFLSIGAAVISCRNERAPDGLVADAHLSDGFLHLILIRDCPHAFYLWHLMQLAKKGGNPLDFEFVEHHKTTAFTFTSFGKESVWNVDGELFQAHKLSAQVFRGLVSLFASGPEV</sequence>
<dbReference type="Gene3D" id="2.60.200.40">
    <property type="match status" value="1"/>
</dbReference>
<reference evidence="3 4" key="1">
    <citation type="submission" date="2024-02" db="EMBL/GenBank/DDBJ databases">
        <authorList>
            <person name="Vignale AGUSTIN F."/>
            <person name="Sosa J E."/>
            <person name="Modenutti C."/>
        </authorList>
    </citation>
    <scope>NUCLEOTIDE SEQUENCE [LARGE SCALE GENOMIC DNA]</scope>
</reference>
<evidence type="ECO:0000313" key="4">
    <source>
        <dbReference type="Proteomes" id="UP001642360"/>
    </source>
</evidence>